<evidence type="ECO:0000313" key="1">
    <source>
        <dbReference type="EMBL" id="KAA6365357.1"/>
    </source>
</evidence>
<dbReference type="EMBL" id="SNRW01020544">
    <property type="protein sequence ID" value="KAA6365357.1"/>
    <property type="molecule type" value="Genomic_DNA"/>
</dbReference>
<protein>
    <submittedName>
        <fullName evidence="1">Uncharacterized protein</fullName>
    </submittedName>
</protein>
<gene>
    <name evidence="1" type="ORF">EZS28_039116</name>
</gene>
<name>A0A5J4U414_9EUKA</name>
<reference evidence="1 2" key="1">
    <citation type="submission" date="2019-03" db="EMBL/GenBank/DDBJ databases">
        <title>Single cell metagenomics reveals metabolic interactions within the superorganism composed of flagellate Streblomastix strix and complex community of Bacteroidetes bacteria on its surface.</title>
        <authorList>
            <person name="Treitli S.C."/>
            <person name="Kolisko M."/>
            <person name="Husnik F."/>
            <person name="Keeling P."/>
            <person name="Hampl V."/>
        </authorList>
    </citation>
    <scope>NUCLEOTIDE SEQUENCE [LARGE SCALE GENOMIC DNA]</scope>
    <source>
        <strain evidence="1">ST1C</strain>
    </source>
</reference>
<accession>A0A5J4U414</accession>
<organism evidence="1 2">
    <name type="scientific">Streblomastix strix</name>
    <dbReference type="NCBI Taxonomy" id="222440"/>
    <lineage>
        <taxon>Eukaryota</taxon>
        <taxon>Metamonada</taxon>
        <taxon>Preaxostyla</taxon>
        <taxon>Oxymonadida</taxon>
        <taxon>Streblomastigidae</taxon>
        <taxon>Streblomastix</taxon>
    </lineage>
</organism>
<feature type="non-terminal residue" evidence="1">
    <location>
        <position position="11"/>
    </location>
</feature>
<proteinExistence type="predicted"/>
<sequence length="11" mass="1315">MVYSNYTVNPQ</sequence>
<dbReference type="Proteomes" id="UP000324800">
    <property type="component" value="Unassembled WGS sequence"/>
</dbReference>
<evidence type="ECO:0000313" key="2">
    <source>
        <dbReference type="Proteomes" id="UP000324800"/>
    </source>
</evidence>
<comment type="caution">
    <text evidence="1">The sequence shown here is derived from an EMBL/GenBank/DDBJ whole genome shotgun (WGS) entry which is preliminary data.</text>
</comment>